<dbReference type="RefSeq" id="WP_027202382.1">
    <property type="nucleotide sequence ID" value="NZ_CAJUBB010000087.1"/>
</dbReference>
<reference evidence="1 2" key="1">
    <citation type="submission" date="2021-02" db="EMBL/GenBank/DDBJ databases">
        <title>FDA dAtabase for Regulatory Grade micrObial Sequences (FDA-ARGOS): Supporting development and validation of Infectious Disease Dx tests.</title>
        <authorList>
            <person name="Carlson P."/>
            <person name="Fischbach M."/>
            <person name="Hastie J."/>
            <person name="Bilen M."/>
            <person name="Cheng A."/>
            <person name="Tallon L."/>
            <person name="Sadzewicz L."/>
            <person name="Zhao X."/>
            <person name="Boylan J."/>
            <person name="Ott S."/>
            <person name="Bowen H."/>
            <person name="Vavikolanu K."/>
            <person name="Mehta A."/>
            <person name="Aluvathingal J."/>
            <person name="Nadendla S."/>
            <person name="Yan Y."/>
            <person name="Sichtig H."/>
        </authorList>
    </citation>
    <scope>NUCLEOTIDE SEQUENCE [LARGE SCALE GENOMIC DNA]</scope>
    <source>
        <strain evidence="1 2">FDAARGOS_1229</strain>
    </source>
</reference>
<keyword evidence="2" id="KW-1185">Reference proteome</keyword>
<dbReference type="EMBL" id="CP069450">
    <property type="protein sequence ID" value="QRO48966.1"/>
    <property type="molecule type" value="Genomic_DNA"/>
</dbReference>
<dbReference type="Gene3D" id="2.10.10.90">
    <property type="match status" value="1"/>
</dbReference>
<dbReference type="GeneID" id="93098396"/>
<dbReference type="Proteomes" id="UP000654720">
    <property type="component" value="Chromosome"/>
</dbReference>
<protein>
    <submittedName>
        <fullName evidence="1">Uncharacterized protein</fullName>
    </submittedName>
</protein>
<accession>A0ABX7H4I4</accession>
<organism evidence="1 2">
    <name type="scientific">Butyricimonas virosa</name>
    <dbReference type="NCBI Taxonomy" id="544645"/>
    <lineage>
        <taxon>Bacteria</taxon>
        <taxon>Pseudomonadati</taxon>
        <taxon>Bacteroidota</taxon>
        <taxon>Bacteroidia</taxon>
        <taxon>Bacteroidales</taxon>
        <taxon>Odoribacteraceae</taxon>
        <taxon>Butyricimonas</taxon>
    </lineage>
</organism>
<name>A0ABX7H4I4_9BACT</name>
<gene>
    <name evidence="1" type="ORF">I6J59_13640</name>
</gene>
<sequence length="338" mass="39649">MQNNRFLKNEDYHGIITEEAFLSITRGKLSDVINAENSAEITILEHLTEMYEIESEFNIGKAILDHDRRICYPIGAHVTINEEIYKVIRPINGFKAPTSKVYWRESSSTLTSSPRYSQFRTYYPGEVVMFNEKQYECVIENGYELNDIRIPGLNSWEMINVEEWCPMDYGLHAVVKRDNIFYTLFNMDGYEAFEIPESLTDNWGEIAVYDPEYNSYELSDHEYVVYDGEVFYPVMDVNADEISIGSNLVKNDPRHPNLKKHMTQIALFELCKKVAPKNVANTRIIDYENSIKWLQDCAKFRINPRISRKVDKNNEQVTDWQMAAFQTNFDPYRNPWLI</sequence>
<proteinExistence type="predicted"/>
<evidence type="ECO:0000313" key="1">
    <source>
        <dbReference type="EMBL" id="QRO48966.1"/>
    </source>
</evidence>
<evidence type="ECO:0000313" key="2">
    <source>
        <dbReference type="Proteomes" id="UP000654720"/>
    </source>
</evidence>